<evidence type="ECO:0000259" key="1">
    <source>
        <dbReference type="SMART" id="SM00943"/>
    </source>
</evidence>
<proteinExistence type="predicted"/>
<reference evidence="2 3" key="1">
    <citation type="submission" date="2018-03" db="EMBL/GenBank/DDBJ databases">
        <title>Actinopolyspora mortivallis from Sahara, screening for active biomolecules.</title>
        <authorList>
            <person name="Selama O."/>
            <person name="Wellington E.M.H."/>
            <person name="Hacene H."/>
        </authorList>
    </citation>
    <scope>NUCLEOTIDE SEQUENCE [LARGE SCALE GENOMIC DNA]</scope>
    <source>
        <strain evidence="2 3">M5A</strain>
    </source>
</reference>
<dbReference type="STRING" id="1050202.GCA_000384035_03329"/>
<comment type="caution">
    <text evidence="2">The sequence shown here is derived from an EMBL/GenBank/DDBJ whole genome shotgun (WGS) entry which is preliminary data.</text>
</comment>
<dbReference type="AlphaFoldDB" id="A0A2T0GTF8"/>
<dbReference type="EMBL" id="PVSR01000033">
    <property type="protein sequence ID" value="PRW62408.1"/>
    <property type="molecule type" value="Genomic_DNA"/>
</dbReference>
<name>A0A2T0GTF8_ACTMO</name>
<accession>A0A2T0GTF8</accession>
<dbReference type="Pfam" id="PF09250">
    <property type="entry name" value="Prim-Pol"/>
    <property type="match status" value="1"/>
</dbReference>
<organism evidence="2 3">
    <name type="scientific">Actinopolyspora mortivallis</name>
    <dbReference type="NCBI Taxonomy" id="33906"/>
    <lineage>
        <taxon>Bacteria</taxon>
        <taxon>Bacillati</taxon>
        <taxon>Actinomycetota</taxon>
        <taxon>Actinomycetes</taxon>
        <taxon>Actinopolysporales</taxon>
        <taxon>Actinopolysporaceae</taxon>
        <taxon>Actinopolyspora</taxon>
    </lineage>
</organism>
<feature type="domain" description="DNA primase/polymerase bifunctional N-terminal" evidence="1">
    <location>
        <begin position="20"/>
        <end position="179"/>
    </location>
</feature>
<dbReference type="SMART" id="SM00943">
    <property type="entry name" value="Prim-Pol"/>
    <property type="match status" value="1"/>
</dbReference>
<dbReference type="Proteomes" id="UP000239352">
    <property type="component" value="Unassembled WGS sequence"/>
</dbReference>
<protein>
    <recommendedName>
        <fullName evidence="1">DNA primase/polymerase bifunctional N-terminal domain-containing protein</fullName>
    </recommendedName>
</protein>
<dbReference type="InParanoid" id="A0A2T0GTF8"/>
<sequence>MDLAAEGWHSAFRIELRVQVLELVSRGWPVFPGTYPVPGGWSASDSAPEEVLSEGPIPVWEDWADRAGNTDGIAAWWSKHPHSVLLATGPEIEAIEVEADLGRRAARALRGRGRPVPMAATPHGRWYFLTRGGQRLHEELGEAGLVLHSGGSWVPLPPSTFPQGVLHWRVKPQVCDWWLPEPEHVQEALLTGLHDPAERASDHARPLAVFA</sequence>
<evidence type="ECO:0000313" key="2">
    <source>
        <dbReference type="EMBL" id="PRW62408.1"/>
    </source>
</evidence>
<gene>
    <name evidence="2" type="ORF">CEP50_15770</name>
</gene>
<dbReference type="InterPro" id="IPR015330">
    <property type="entry name" value="DNA_primase/pol_bifunc_N"/>
</dbReference>
<dbReference type="RefSeq" id="WP_106114708.1">
    <property type="nucleotide sequence ID" value="NZ_PVSR01000033.1"/>
</dbReference>
<evidence type="ECO:0000313" key="3">
    <source>
        <dbReference type="Proteomes" id="UP000239352"/>
    </source>
</evidence>
<keyword evidence="3" id="KW-1185">Reference proteome</keyword>